<dbReference type="STRING" id="1499967.U27_04085"/>
<evidence type="ECO:0000256" key="17">
    <source>
        <dbReference type="PIRSR" id="PIRSR000732-1"/>
    </source>
</evidence>
<protein>
    <recommendedName>
        <fullName evidence="6 16">Phosphoenolpyruvate-protein phosphotransferase</fullName>
        <ecNumber evidence="5 16">2.7.3.9</ecNumber>
    </recommendedName>
    <alternativeName>
        <fullName evidence="15 16">Phosphotransferase system, enzyme I</fullName>
    </alternativeName>
</protein>
<keyword evidence="9 16" id="KW-0762">Sugar transport</keyword>
<feature type="domain" description="PEP-utilising enzyme C-terminal" evidence="21">
    <location>
        <begin position="254"/>
        <end position="541"/>
    </location>
</feature>
<dbReference type="InterPro" id="IPR040442">
    <property type="entry name" value="Pyrv_kinase-like_dom_sf"/>
</dbReference>
<evidence type="ECO:0000256" key="10">
    <source>
        <dbReference type="ARBA" id="ARBA00022679"/>
    </source>
</evidence>
<keyword evidence="11 16" id="KW-0598">Phosphotransferase system</keyword>
<comment type="catalytic activity">
    <reaction evidence="1 16">
        <text>L-histidyl-[protein] + phosphoenolpyruvate = N(pros)-phospho-L-histidyl-[protein] + pyruvate</text>
        <dbReference type="Rhea" id="RHEA:23880"/>
        <dbReference type="Rhea" id="RHEA-COMP:9745"/>
        <dbReference type="Rhea" id="RHEA-COMP:9746"/>
        <dbReference type="ChEBI" id="CHEBI:15361"/>
        <dbReference type="ChEBI" id="CHEBI:29979"/>
        <dbReference type="ChEBI" id="CHEBI:58702"/>
        <dbReference type="ChEBI" id="CHEBI:64837"/>
        <dbReference type="EC" id="2.7.3.9"/>
    </reaction>
</comment>
<evidence type="ECO:0000256" key="7">
    <source>
        <dbReference type="ARBA" id="ARBA00022448"/>
    </source>
</evidence>
<dbReference type="InterPro" id="IPR000121">
    <property type="entry name" value="PEP_util_C"/>
</dbReference>
<keyword evidence="24" id="KW-1185">Reference proteome</keyword>
<evidence type="ECO:0000256" key="2">
    <source>
        <dbReference type="ARBA" id="ARBA00001946"/>
    </source>
</evidence>
<dbReference type="PROSITE" id="PS00742">
    <property type="entry name" value="PEP_ENZYMES_2"/>
    <property type="match status" value="1"/>
</dbReference>
<dbReference type="NCBIfam" id="TIGR01417">
    <property type="entry name" value="PTS_I_fam"/>
    <property type="match status" value="1"/>
</dbReference>
<dbReference type="InterPro" id="IPR015813">
    <property type="entry name" value="Pyrv/PenolPyrv_kinase-like_dom"/>
</dbReference>
<feature type="domain" description="Phosphotransferase system enzyme I N-terminal" evidence="22">
    <location>
        <begin position="4"/>
        <end position="127"/>
    </location>
</feature>
<reference evidence="23" key="1">
    <citation type="journal article" date="2015" name="PeerJ">
        <title>First genomic representation of candidate bacterial phylum KSB3 points to enhanced environmental sensing as a trigger of wastewater bulking.</title>
        <authorList>
            <person name="Sekiguchi Y."/>
            <person name="Ohashi A."/>
            <person name="Parks D.H."/>
            <person name="Yamauchi T."/>
            <person name="Tyson G.W."/>
            <person name="Hugenholtz P."/>
        </authorList>
    </citation>
    <scope>NUCLEOTIDE SEQUENCE [LARGE SCALE GENOMIC DNA]</scope>
</reference>
<keyword evidence="10 16" id="KW-0808">Transferase</keyword>
<evidence type="ECO:0000256" key="14">
    <source>
        <dbReference type="ARBA" id="ARBA00022842"/>
    </source>
</evidence>
<dbReference type="AlphaFoldDB" id="A0A081BXR6"/>
<dbReference type="SUPFAM" id="SSF51621">
    <property type="entry name" value="Phosphoenolpyruvate/pyruvate domain"/>
    <property type="match status" value="1"/>
</dbReference>
<dbReference type="Proteomes" id="UP000030661">
    <property type="component" value="Unassembled WGS sequence"/>
</dbReference>
<evidence type="ECO:0000256" key="9">
    <source>
        <dbReference type="ARBA" id="ARBA00022597"/>
    </source>
</evidence>
<evidence type="ECO:0000256" key="18">
    <source>
        <dbReference type="PIRSR" id="PIRSR000732-2"/>
    </source>
</evidence>
<evidence type="ECO:0000256" key="13">
    <source>
        <dbReference type="ARBA" id="ARBA00022777"/>
    </source>
</evidence>
<evidence type="ECO:0000256" key="1">
    <source>
        <dbReference type="ARBA" id="ARBA00000683"/>
    </source>
</evidence>
<evidence type="ECO:0000256" key="16">
    <source>
        <dbReference type="PIRNR" id="PIRNR000732"/>
    </source>
</evidence>
<accession>A0A081BXR6</accession>
<dbReference type="SUPFAM" id="SSF47831">
    <property type="entry name" value="Enzyme I of the PEP:sugar phosphotransferase system HPr-binding (sub)domain"/>
    <property type="match status" value="1"/>
</dbReference>
<dbReference type="GO" id="GO:0005737">
    <property type="term" value="C:cytoplasm"/>
    <property type="evidence" value="ECO:0007669"/>
    <property type="project" value="UniProtKB-SubCell"/>
</dbReference>
<evidence type="ECO:0000259" key="21">
    <source>
        <dbReference type="Pfam" id="PF02896"/>
    </source>
</evidence>
<comment type="cofactor">
    <cofactor evidence="2 16 19">
        <name>Mg(2+)</name>
        <dbReference type="ChEBI" id="CHEBI:18420"/>
    </cofactor>
</comment>
<keyword evidence="14 16" id="KW-0460">Magnesium</keyword>
<feature type="active site" description="Proton donor" evidence="17">
    <location>
        <position position="503"/>
    </location>
</feature>
<dbReference type="Pfam" id="PF00391">
    <property type="entry name" value="PEP-utilizers"/>
    <property type="match status" value="1"/>
</dbReference>
<dbReference type="Gene3D" id="3.50.30.10">
    <property type="entry name" value="Phosphohistidine domain"/>
    <property type="match status" value="1"/>
</dbReference>
<dbReference type="PIRSF" id="PIRSF000732">
    <property type="entry name" value="PTS_enzyme_I"/>
    <property type="match status" value="1"/>
</dbReference>
<evidence type="ECO:0000256" key="4">
    <source>
        <dbReference type="ARBA" id="ARBA00007837"/>
    </source>
</evidence>
<feature type="binding site" evidence="19">
    <location>
        <position position="432"/>
    </location>
    <ligand>
        <name>Mg(2+)</name>
        <dbReference type="ChEBI" id="CHEBI:18420"/>
    </ligand>
</feature>
<dbReference type="InterPro" id="IPR008731">
    <property type="entry name" value="PTS_EIN"/>
</dbReference>
<proteinExistence type="inferred from homology"/>
<feature type="binding site" evidence="18">
    <location>
        <position position="297"/>
    </location>
    <ligand>
        <name>phosphoenolpyruvate</name>
        <dbReference type="ChEBI" id="CHEBI:58702"/>
    </ligand>
</feature>
<dbReference type="GO" id="GO:0008965">
    <property type="term" value="F:phosphoenolpyruvate-protein phosphotransferase activity"/>
    <property type="evidence" value="ECO:0007669"/>
    <property type="project" value="UniProtKB-EC"/>
</dbReference>
<dbReference type="GO" id="GO:0009401">
    <property type="term" value="P:phosphoenolpyruvate-dependent sugar phosphotransferase system"/>
    <property type="evidence" value="ECO:0007669"/>
    <property type="project" value="UniProtKB-KW"/>
</dbReference>
<dbReference type="GO" id="GO:0046872">
    <property type="term" value="F:metal ion binding"/>
    <property type="evidence" value="ECO:0007669"/>
    <property type="project" value="UniProtKB-KW"/>
</dbReference>
<dbReference type="GO" id="GO:0016301">
    <property type="term" value="F:kinase activity"/>
    <property type="evidence" value="ECO:0007669"/>
    <property type="project" value="UniProtKB-KW"/>
</dbReference>
<sequence length="587" mass="66345">MEFRGIGVSSGIVIGKVFRLEKITYDIKPNWVRDTEVDEEVARFLKAIHTSKEQLLSIRKKIESLADTAQLQIIDAHLLILDDQMLVNETVEYIKRHRLSAEWSLKRVLDKIGEQFDKMGDAYLKERKDDLSHIGNRIFNNLFGYGHTNLADLKEDVIVVAHDLSPADTAQMRKERVIGFVTEIGSKTSHTAIMAHSLEIPAVVGVTGIYDAVTTGESLIVDGIDGIVHVSPPQPTFIAYLNKQRRYKYYERELLKMKDLPAITTDQKKVTLLANIEFIGEVKSVLERGGEGIGLYRTEFLYMNRFYPPTEAEHFRVYKSLAEQLSSYPSIIRTLDLGGDKFISQLDVYEELNPVLGLRAIRLCLEHIDLFKTQLRAILKASHYGKLKIMYPMISGLDELREANAVLKEVMDELRKANIPFDEEIEVGIMIEIPSAAITSDILAEEADFFSIGTNDLIQYSIAIDRVNKNVSYLYEPLHPAILRLIARVIESGHAKGILVGMCGEMASDPKYTLLLLGLGLDQYSTNSDALLKIKKIIRSVSYAEAREIAQQALTYCSASETEKFITNLMEERFPDVFCYFGDGDED</sequence>
<evidence type="ECO:0000256" key="6">
    <source>
        <dbReference type="ARBA" id="ARBA00016544"/>
    </source>
</evidence>
<dbReference type="InterPro" id="IPR036637">
    <property type="entry name" value="Phosphohistidine_dom_sf"/>
</dbReference>
<dbReference type="Pfam" id="PF05524">
    <property type="entry name" value="PEP-utilisers_N"/>
    <property type="match status" value="1"/>
</dbReference>
<dbReference type="InterPro" id="IPR006318">
    <property type="entry name" value="PTS_EI-like"/>
</dbReference>
<evidence type="ECO:0000256" key="3">
    <source>
        <dbReference type="ARBA" id="ARBA00004496"/>
    </source>
</evidence>
<dbReference type="PANTHER" id="PTHR46244">
    <property type="entry name" value="PHOSPHOENOLPYRUVATE-PROTEIN PHOSPHOTRANSFERASE"/>
    <property type="match status" value="1"/>
</dbReference>
<dbReference type="HOGENOM" id="CLU_007308_7_0_0"/>
<dbReference type="InterPro" id="IPR023151">
    <property type="entry name" value="PEP_util_CS"/>
</dbReference>
<feature type="binding site" evidence="18">
    <location>
        <position position="333"/>
    </location>
    <ligand>
        <name>phosphoenolpyruvate</name>
        <dbReference type="ChEBI" id="CHEBI:58702"/>
    </ligand>
</feature>
<dbReference type="eggNOG" id="COG1080">
    <property type="taxonomic scope" value="Bacteria"/>
</dbReference>
<evidence type="ECO:0000256" key="5">
    <source>
        <dbReference type="ARBA" id="ARBA00012232"/>
    </source>
</evidence>
<dbReference type="Pfam" id="PF02896">
    <property type="entry name" value="PEP-utilizers_C"/>
    <property type="match status" value="1"/>
</dbReference>
<dbReference type="PANTHER" id="PTHR46244:SF6">
    <property type="entry name" value="PHOSPHOENOLPYRUVATE-PROTEIN PHOSPHOTRANSFERASE"/>
    <property type="match status" value="1"/>
</dbReference>
<keyword evidence="8 16" id="KW-0963">Cytoplasm</keyword>
<dbReference type="InterPro" id="IPR008279">
    <property type="entry name" value="PEP-util_enz_mobile_dom"/>
</dbReference>
<dbReference type="InterPro" id="IPR036618">
    <property type="entry name" value="PtsI_HPr-bd_sf"/>
</dbReference>
<dbReference type="SUPFAM" id="SSF52009">
    <property type="entry name" value="Phosphohistidine domain"/>
    <property type="match status" value="1"/>
</dbReference>
<evidence type="ECO:0000256" key="11">
    <source>
        <dbReference type="ARBA" id="ARBA00022683"/>
    </source>
</evidence>
<feature type="binding site" evidence="19">
    <location>
        <position position="456"/>
    </location>
    <ligand>
        <name>Mg(2+)</name>
        <dbReference type="ChEBI" id="CHEBI:18420"/>
    </ligand>
</feature>
<keyword evidence="7 16" id="KW-0813">Transport</keyword>
<evidence type="ECO:0000259" key="20">
    <source>
        <dbReference type="Pfam" id="PF00391"/>
    </source>
</evidence>
<keyword evidence="23" id="KW-0670">Pyruvate</keyword>
<organism evidence="23">
    <name type="scientific">Vecturithrix granuli</name>
    <dbReference type="NCBI Taxonomy" id="1499967"/>
    <lineage>
        <taxon>Bacteria</taxon>
        <taxon>Candidatus Moduliflexota</taxon>
        <taxon>Candidatus Vecturitrichia</taxon>
        <taxon>Candidatus Vecturitrichales</taxon>
        <taxon>Candidatus Vecturitrichaceae</taxon>
        <taxon>Candidatus Vecturithrix</taxon>
    </lineage>
</organism>
<evidence type="ECO:0000256" key="15">
    <source>
        <dbReference type="ARBA" id="ARBA00033235"/>
    </source>
</evidence>
<dbReference type="PRINTS" id="PR01736">
    <property type="entry name" value="PHPHTRNFRASE"/>
</dbReference>
<feature type="domain" description="PEP-utilising enzyme mobile" evidence="20">
    <location>
        <begin position="154"/>
        <end position="226"/>
    </location>
</feature>
<keyword evidence="13 16" id="KW-0418">Kinase</keyword>
<dbReference type="EC" id="2.7.3.9" evidence="5 16"/>
<evidence type="ECO:0000259" key="22">
    <source>
        <dbReference type="Pfam" id="PF05524"/>
    </source>
</evidence>
<evidence type="ECO:0000256" key="12">
    <source>
        <dbReference type="ARBA" id="ARBA00022723"/>
    </source>
</evidence>
<comment type="subcellular location">
    <subcellularLocation>
        <location evidence="3 16">Cytoplasm</location>
    </subcellularLocation>
</comment>
<dbReference type="Gene3D" id="3.20.20.60">
    <property type="entry name" value="Phosphoenolpyruvate-binding domains"/>
    <property type="match status" value="1"/>
</dbReference>
<gene>
    <name evidence="23" type="ORF">U27_04085</name>
</gene>
<comment type="function">
    <text evidence="16">General (non sugar-specific) component of the phosphoenolpyruvate-dependent sugar phosphotransferase system (sugar PTS). This major carbohydrate active-transport system catalyzes the phosphorylation of incoming sugar substrates concomitantly with their translocation across the cell membrane. Enzyme I transfers the phosphoryl group from phosphoenolpyruvate (PEP) to the phosphoryl carrier protein (HPr).</text>
</comment>
<feature type="binding site" evidence="18">
    <location>
        <position position="466"/>
    </location>
    <ligand>
        <name>phosphoenolpyruvate</name>
        <dbReference type="ChEBI" id="CHEBI:58702"/>
    </ligand>
</feature>
<evidence type="ECO:0000313" key="24">
    <source>
        <dbReference type="Proteomes" id="UP000030661"/>
    </source>
</evidence>
<dbReference type="InterPro" id="IPR050499">
    <property type="entry name" value="PEP-utilizing_PTS_enzyme"/>
</dbReference>
<keyword evidence="12 16" id="KW-0479">Metal-binding</keyword>
<name>A0A081BXR6_VECG1</name>
<comment type="similarity">
    <text evidence="4 16">Belongs to the PEP-utilizing enzyme family.</text>
</comment>
<evidence type="ECO:0000256" key="8">
    <source>
        <dbReference type="ARBA" id="ARBA00022490"/>
    </source>
</evidence>
<feature type="binding site" evidence="18">
    <location>
        <begin position="455"/>
        <end position="456"/>
    </location>
    <ligand>
        <name>phosphoenolpyruvate</name>
        <dbReference type="ChEBI" id="CHEBI:58702"/>
    </ligand>
</feature>
<evidence type="ECO:0000313" key="23">
    <source>
        <dbReference type="EMBL" id="GAK57121.1"/>
    </source>
</evidence>
<evidence type="ECO:0000256" key="19">
    <source>
        <dbReference type="PIRSR" id="PIRSR000732-3"/>
    </source>
</evidence>
<dbReference type="Gene3D" id="1.10.274.10">
    <property type="entry name" value="PtsI, HPr-binding domain"/>
    <property type="match status" value="1"/>
</dbReference>
<dbReference type="InterPro" id="IPR024692">
    <property type="entry name" value="PTS_EI"/>
</dbReference>
<feature type="active site" description="Tele-phosphohistidine intermediate" evidence="17">
    <location>
        <position position="190"/>
    </location>
</feature>
<dbReference type="EMBL" id="DF820465">
    <property type="protein sequence ID" value="GAK57121.1"/>
    <property type="molecule type" value="Genomic_DNA"/>
</dbReference>